<feature type="compositionally biased region" description="Acidic residues" evidence="1">
    <location>
        <begin position="40"/>
        <end position="49"/>
    </location>
</feature>
<dbReference type="InterPro" id="IPR028124">
    <property type="entry name" value="SMAP_dom"/>
</dbReference>
<dbReference type="EMBL" id="HACA01022285">
    <property type="protein sequence ID" value="CDW39646.1"/>
    <property type="molecule type" value="Transcribed_RNA"/>
</dbReference>
<name>A0A0K2UMY6_LEPSM</name>
<sequence length="382" mass="43814">MASLVTGYSSDDEEEESYEHSKPKNGQIQQRQKDVNYDDVNMDMSEESDKEDRRRRSDSDSNNVFANTEDYKAYRKQFKDSKGSKKSSDDDRRSSPSKNEDRHRSHRHHHRRREERKHDVDRHRRKHRKRSKSRERRRSRSRERPRSSREDQEYERMSKHTRKLKALGLVGHSKIEEDYNVVGGSGSTTDTSFKKASSGSASGILINEGNIKKQVEAQVAQVKQITGIELPKYYNPSAINPLRYANQIKKRKLLWSKPTSNEDKPSANESEDVGTTSSTYIPVTNDNSQSSSSYNNWESTNFGNSQANEKFRRLMGIKTTSQTQNKGSEGPENQKMFQDLDKQYEKARITTHTARGLGLGFSNPLVSNPIGAVDDGTKLSKK</sequence>
<organism evidence="3">
    <name type="scientific">Lepeophtheirus salmonis</name>
    <name type="common">Salmon louse</name>
    <name type="synonym">Caligus salmonis</name>
    <dbReference type="NCBI Taxonomy" id="72036"/>
    <lineage>
        <taxon>Eukaryota</taxon>
        <taxon>Metazoa</taxon>
        <taxon>Ecdysozoa</taxon>
        <taxon>Arthropoda</taxon>
        <taxon>Crustacea</taxon>
        <taxon>Multicrustacea</taxon>
        <taxon>Hexanauplia</taxon>
        <taxon>Copepoda</taxon>
        <taxon>Siphonostomatoida</taxon>
        <taxon>Caligidae</taxon>
        <taxon>Lepeophtheirus</taxon>
    </lineage>
</organism>
<feature type="region of interest" description="Disordered" evidence="1">
    <location>
        <begin position="179"/>
        <end position="198"/>
    </location>
</feature>
<evidence type="ECO:0000259" key="2">
    <source>
        <dbReference type="Pfam" id="PF15477"/>
    </source>
</evidence>
<dbReference type="PANTHER" id="PTHR22426:SF2">
    <property type="entry name" value="ARGININE_SERINE-RICH COILED-COIL PROTEIN 2"/>
    <property type="match status" value="1"/>
</dbReference>
<evidence type="ECO:0000313" key="3">
    <source>
        <dbReference type="EMBL" id="CDW39644.1"/>
    </source>
</evidence>
<feature type="domain" description="Small acidic protein-like" evidence="2">
    <location>
        <begin position="297"/>
        <end position="360"/>
    </location>
</feature>
<evidence type="ECO:0000256" key="1">
    <source>
        <dbReference type="SAM" id="MobiDB-lite"/>
    </source>
</evidence>
<feature type="compositionally biased region" description="Basic and acidic residues" evidence="1">
    <location>
        <begin position="50"/>
        <end position="59"/>
    </location>
</feature>
<feature type="compositionally biased region" description="Low complexity" evidence="1">
    <location>
        <begin position="285"/>
        <end position="301"/>
    </location>
</feature>
<dbReference type="AlphaFoldDB" id="A0A0K2UMY6"/>
<protein>
    <recommendedName>
        <fullName evidence="2">Small acidic protein-like domain-containing protein</fullName>
    </recommendedName>
</protein>
<dbReference type="OrthoDB" id="5986190at2759"/>
<proteinExistence type="predicted"/>
<feature type="compositionally biased region" description="Polar residues" evidence="1">
    <location>
        <begin position="273"/>
        <end position="284"/>
    </location>
</feature>
<feature type="region of interest" description="Disordered" evidence="1">
    <location>
        <begin position="256"/>
        <end position="303"/>
    </location>
</feature>
<accession>A0A0K2UMY6</accession>
<feature type="region of interest" description="Disordered" evidence="1">
    <location>
        <begin position="1"/>
        <end position="161"/>
    </location>
</feature>
<dbReference type="PANTHER" id="PTHR22426">
    <property type="entry name" value="ARGININE_SERINE-RICH COILED-COIL PROTEIN 2"/>
    <property type="match status" value="1"/>
</dbReference>
<dbReference type="EMBL" id="HACA01022283">
    <property type="protein sequence ID" value="CDW39644.1"/>
    <property type="molecule type" value="Transcribed_RNA"/>
</dbReference>
<feature type="compositionally biased region" description="Basic residues" evidence="1">
    <location>
        <begin position="104"/>
        <end position="115"/>
    </location>
</feature>
<feature type="compositionally biased region" description="Basic and acidic residues" evidence="1">
    <location>
        <begin position="142"/>
        <end position="158"/>
    </location>
</feature>
<reference evidence="3" key="1">
    <citation type="submission" date="2014-05" db="EMBL/GenBank/DDBJ databases">
        <authorList>
            <person name="Chronopoulou M."/>
        </authorList>
    </citation>
    <scope>NUCLEOTIDE SEQUENCE</scope>
    <source>
        <tissue evidence="3">Whole organism</tissue>
    </source>
</reference>
<dbReference type="Pfam" id="PF15477">
    <property type="entry name" value="SMAP"/>
    <property type="match status" value="1"/>
</dbReference>
<feature type="region of interest" description="Disordered" evidence="1">
    <location>
        <begin position="356"/>
        <end position="382"/>
    </location>
</feature>
<feature type="compositionally biased region" description="Basic residues" evidence="1">
    <location>
        <begin position="123"/>
        <end position="141"/>
    </location>
</feature>
<feature type="compositionally biased region" description="Basic and acidic residues" evidence="1">
    <location>
        <begin position="69"/>
        <end position="103"/>
    </location>
</feature>